<sequence>MSGIEALYWAQKYPNEVSAIIGLDMAVPEAYENYEIDMLTIKLGQFASKVGITRMIPQIANGDAVKFGTLSDTEKDIYRAVFYSRTATDTMIDEVTYIKENAKVVSDGGIPNIPILMFCSNGNGTGWNEETWKKIQTKYISNCASGKMIELDCSHYIHNYEYEKIANEIRAFLD</sequence>
<organism evidence="1">
    <name type="scientific">bioreactor metagenome</name>
    <dbReference type="NCBI Taxonomy" id="1076179"/>
    <lineage>
        <taxon>unclassified sequences</taxon>
        <taxon>metagenomes</taxon>
        <taxon>ecological metagenomes</taxon>
    </lineage>
</organism>
<comment type="caution">
    <text evidence="1">The sequence shown here is derived from an EMBL/GenBank/DDBJ whole genome shotgun (WGS) entry which is preliminary data.</text>
</comment>
<name>A0A645IFG9_9ZZZZ</name>
<protein>
    <recommendedName>
        <fullName evidence="2">AB hydrolase-1 domain-containing protein</fullName>
    </recommendedName>
</protein>
<dbReference type="AlphaFoldDB" id="A0A645IFG9"/>
<gene>
    <name evidence="1" type="ORF">SDC9_197660</name>
</gene>
<proteinExistence type="predicted"/>
<evidence type="ECO:0008006" key="2">
    <source>
        <dbReference type="Google" id="ProtNLM"/>
    </source>
</evidence>
<accession>A0A645IFG9</accession>
<reference evidence="1" key="1">
    <citation type="submission" date="2019-08" db="EMBL/GenBank/DDBJ databases">
        <authorList>
            <person name="Kucharzyk K."/>
            <person name="Murdoch R.W."/>
            <person name="Higgins S."/>
            <person name="Loffler F."/>
        </authorList>
    </citation>
    <scope>NUCLEOTIDE SEQUENCE</scope>
</reference>
<dbReference type="SUPFAM" id="SSF53474">
    <property type="entry name" value="alpha/beta-Hydrolases"/>
    <property type="match status" value="1"/>
</dbReference>
<evidence type="ECO:0000313" key="1">
    <source>
        <dbReference type="EMBL" id="MPN50035.1"/>
    </source>
</evidence>
<dbReference type="Gene3D" id="3.40.50.1820">
    <property type="entry name" value="alpha/beta hydrolase"/>
    <property type="match status" value="1"/>
</dbReference>
<dbReference type="EMBL" id="VSSQ01113839">
    <property type="protein sequence ID" value="MPN50035.1"/>
    <property type="molecule type" value="Genomic_DNA"/>
</dbReference>
<dbReference type="InterPro" id="IPR029058">
    <property type="entry name" value="AB_hydrolase_fold"/>
</dbReference>